<dbReference type="FunFam" id="3.40.50.300:FF:000997">
    <property type="entry name" value="Multidrug resistance-associated protein 1"/>
    <property type="match status" value="1"/>
</dbReference>
<evidence type="ECO:0000256" key="9">
    <source>
        <dbReference type="SAM" id="Phobius"/>
    </source>
</evidence>
<evidence type="ECO:0000256" key="4">
    <source>
        <dbReference type="ARBA" id="ARBA00022741"/>
    </source>
</evidence>
<evidence type="ECO:0000313" key="12">
    <source>
        <dbReference type="EMBL" id="OLN87153.1"/>
    </source>
</evidence>
<dbReference type="InterPro" id="IPR003439">
    <property type="entry name" value="ABC_transporter-like_ATP-bd"/>
</dbReference>
<dbReference type="InterPro" id="IPR027417">
    <property type="entry name" value="P-loop_NTPase"/>
</dbReference>
<dbReference type="InterPro" id="IPR011527">
    <property type="entry name" value="ABC1_TM_dom"/>
</dbReference>
<dbReference type="FunFam" id="1.20.1560.10:FF:000010">
    <property type="entry name" value="Multidrug resistance-associated ABC transporter"/>
    <property type="match status" value="1"/>
</dbReference>
<feature type="transmembrane region" description="Helical" evidence="9">
    <location>
        <begin position="62"/>
        <end position="82"/>
    </location>
</feature>
<evidence type="ECO:0000256" key="8">
    <source>
        <dbReference type="ARBA" id="ARBA00023180"/>
    </source>
</evidence>
<dbReference type="Pfam" id="PF00005">
    <property type="entry name" value="ABC_tran"/>
    <property type="match status" value="2"/>
</dbReference>
<keyword evidence="8" id="KW-0325">Glycoprotein</keyword>
<dbReference type="PROSITE" id="PS50893">
    <property type="entry name" value="ABC_TRANSPORTER_2"/>
    <property type="match status" value="2"/>
</dbReference>
<evidence type="ECO:0000256" key="6">
    <source>
        <dbReference type="ARBA" id="ARBA00022989"/>
    </source>
</evidence>
<feature type="transmembrane region" description="Helical" evidence="9">
    <location>
        <begin position="257"/>
        <end position="275"/>
    </location>
</feature>
<feature type="transmembrane region" description="Helical" evidence="9">
    <location>
        <begin position="802"/>
        <end position="820"/>
    </location>
</feature>
<dbReference type="GO" id="GO:0140359">
    <property type="term" value="F:ABC-type transporter activity"/>
    <property type="evidence" value="ECO:0007669"/>
    <property type="project" value="InterPro"/>
</dbReference>
<dbReference type="PANTHER" id="PTHR24223">
    <property type="entry name" value="ATP-BINDING CASSETTE SUB-FAMILY C"/>
    <property type="match status" value="1"/>
</dbReference>
<keyword evidence="2" id="KW-0813">Transport</keyword>
<evidence type="ECO:0000256" key="1">
    <source>
        <dbReference type="ARBA" id="ARBA00004141"/>
    </source>
</evidence>
<evidence type="ECO:0000259" key="10">
    <source>
        <dbReference type="PROSITE" id="PS50893"/>
    </source>
</evidence>
<keyword evidence="7 9" id="KW-0472">Membrane</keyword>
<dbReference type="SUPFAM" id="SSF52540">
    <property type="entry name" value="P-loop containing nucleoside triphosphate hydrolases"/>
    <property type="match status" value="2"/>
</dbReference>
<dbReference type="CDD" id="cd03244">
    <property type="entry name" value="ABCC_MRP_domain2"/>
    <property type="match status" value="1"/>
</dbReference>
<dbReference type="Proteomes" id="UP000186583">
    <property type="component" value="Unassembled WGS sequence"/>
</dbReference>
<feature type="domain" description="ABC transporter" evidence="10">
    <location>
        <begin position="342"/>
        <end position="585"/>
    </location>
</feature>
<keyword evidence="5" id="KW-0067">ATP-binding</keyword>
<evidence type="ECO:0000259" key="11">
    <source>
        <dbReference type="PROSITE" id="PS50929"/>
    </source>
</evidence>
<feature type="non-terminal residue" evidence="12">
    <location>
        <position position="1"/>
    </location>
</feature>
<evidence type="ECO:0000313" key="13">
    <source>
        <dbReference type="Proteomes" id="UP000186583"/>
    </source>
</evidence>
<feature type="domain" description="ABC transmembrane type-1" evidence="11">
    <location>
        <begin position="662"/>
        <end position="943"/>
    </location>
</feature>
<dbReference type="CDD" id="cd18597">
    <property type="entry name" value="ABC_6TM_YOR1_D1_like"/>
    <property type="match status" value="1"/>
</dbReference>
<feature type="transmembrane region" description="Helical" evidence="9">
    <location>
        <begin position="657"/>
        <end position="683"/>
    </location>
</feature>
<dbReference type="PROSITE" id="PS50929">
    <property type="entry name" value="ABC_TM1F"/>
    <property type="match status" value="2"/>
</dbReference>
<dbReference type="Gene3D" id="3.40.50.300">
    <property type="entry name" value="P-loop containing nucleotide triphosphate hydrolases"/>
    <property type="match status" value="2"/>
</dbReference>
<dbReference type="OrthoDB" id="6500128at2759"/>
<keyword evidence="3 9" id="KW-0812">Transmembrane</keyword>
<accession>A0A1Q8RSL5</accession>
<dbReference type="InterPro" id="IPR050173">
    <property type="entry name" value="ABC_transporter_C-like"/>
</dbReference>
<feature type="transmembrane region" description="Helical" evidence="9">
    <location>
        <begin position="295"/>
        <end position="314"/>
    </location>
</feature>
<evidence type="ECO:0000256" key="3">
    <source>
        <dbReference type="ARBA" id="ARBA00022692"/>
    </source>
</evidence>
<dbReference type="Gene3D" id="1.20.1560.10">
    <property type="entry name" value="ABC transporter type 1, transmembrane domain"/>
    <property type="match status" value="2"/>
</dbReference>
<evidence type="ECO:0000256" key="2">
    <source>
        <dbReference type="ARBA" id="ARBA00022448"/>
    </source>
</evidence>
<feature type="domain" description="ABC transporter" evidence="10">
    <location>
        <begin position="981"/>
        <end position="1214"/>
    </location>
</feature>
<dbReference type="PANTHER" id="PTHR24223:SF464">
    <property type="entry name" value="ABC-TYPE TRANSPORTER CICA"/>
    <property type="match status" value="1"/>
</dbReference>
<dbReference type="InterPro" id="IPR003593">
    <property type="entry name" value="AAA+_ATPase"/>
</dbReference>
<dbReference type="GO" id="GO:0005524">
    <property type="term" value="F:ATP binding"/>
    <property type="evidence" value="ECO:0007669"/>
    <property type="project" value="UniProtKB-KW"/>
</dbReference>
<feature type="transmembrane region" description="Helical" evidence="9">
    <location>
        <begin position="148"/>
        <end position="169"/>
    </location>
</feature>
<dbReference type="EMBL" id="MPGH01000104">
    <property type="protein sequence ID" value="OLN87153.1"/>
    <property type="molecule type" value="Genomic_DNA"/>
</dbReference>
<comment type="subcellular location">
    <subcellularLocation>
        <location evidence="1">Membrane</location>
        <topology evidence="1">Multi-pass membrane protein</topology>
    </subcellularLocation>
</comment>
<feature type="transmembrane region" description="Helical" evidence="9">
    <location>
        <begin position="175"/>
        <end position="193"/>
    </location>
</feature>
<dbReference type="CDD" id="cd03250">
    <property type="entry name" value="ABCC_MRP_domain1"/>
    <property type="match status" value="1"/>
</dbReference>
<reference evidence="12 13" key="1">
    <citation type="submission" date="2016-11" db="EMBL/GenBank/DDBJ databases">
        <title>Draft Genome Assembly of Colletotrichum chlorophyti a pathogen of herbaceous plants.</title>
        <authorList>
            <person name="Gan P."/>
            <person name="Narusaka M."/>
            <person name="Tsushima A."/>
            <person name="Narusaka Y."/>
            <person name="Takano Y."/>
            <person name="Shirasu K."/>
        </authorList>
    </citation>
    <scope>NUCLEOTIDE SEQUENCE [LARGE SCALE GENOMIC DNA]</scope>
    <source>
        <strain evidence="12 13">NTL11</strain>
    </source>
</reference>
<comment type="caution">
    <text evidence="12">The sequence shown here is derived from an EMBL/GenBank/DDBJ whole genome shotgun (WGS) entry which is preliminary data.</text>
</comment>
<keyword evidence="13" id="KW-1185">Reference proteome</keyword>
<feature type="transmembrane region" description="Helical" evidence="9">
    <location>
        <begin position="778"/>
        <end position="796"/>
    </location>
</feature>
<dbReference type="PROSITE" id="PS00211">
    <property type="entry name" value="ABC_TRANSPORTER_1"/>
    <property type="match status" value="2"/>
</dbReference>
<organism evidence="12 13">
    <name type="scientific">Colletotrichum chlorophyti</name>
    <dbReference type="NCBI Taxonomy" id="708187"/>
    <lineage>
        <taxon>Eukaryota</taxon>
        <taxon>Fungi</taxon>
        <taxon>Dikarya</taxon>
        <taxon>Ascomycota</taxon>
        <taxon>Pezizomycotina</taxon>
        <taxon>Sordariomycetes</taxon>
        <taxon>Hypocreomycetidae</taxon>
        <taxon>Glomerellales</taxon>
        <taxon>Glomerellaceae</taxon>
        <taxon>Colletotrichum</taxon>
    </lineage>
</organism>
<dbReference type="InterPro" id="IPR017871">
    <property type="entry name" value="ABC_transporter-like_CS"/>
</dbReference>
<dbReference type="InterPro" id="IPR036640">
    <property type="entry name" value="ABC1_TM_sf"/>
</dbReference>
<dbReference type="GO" id="GO:0016887">
    <property type="term" value="F:ATP hydrolysis activity"/>
    <property type="evidence" value="ECO:0007669"/>
    <property type="project" value="InterPro"/>
</dbReference>
<dbReference type="SMART" id="SM00382">
    <property type="entry name" value="AAA"/>
    <property type="match status" value="2"/>
</dbReference>
<evidence type="ECO:0000256" key="5">
    <source>
        <dbReference type="ARBA" id="ARBA00022840"/>
    </source>
</evidence>
<dbReference type="GO" id="GO:0016020">
    <property type="term" value="C:membrane"/>
    <property type="evidence" value="ECO:0007669"/>
    <property type="project" value="UniProtKB-SubCell"/>
</dbReference>
<feature type="transmembrane region" description="Helical" evidence="9">
    <location>
        <begin position="892"/>
        <end position="910"/>
    </location>
</feature>
<protein>
    <submittedName>
        <fullName evidence="12">Oligomycin resistance ATP-dependent permease YOR1-like protein 2</fullName>
    </submittedName>
</protein>
<sequence length="1232" mass="135914">LVATIVQAITPLLLKYIIAFAAESYDARHSGRKSPAVSYGIGLVIAVTALQIIMTLSSSHFLYQGLTIGGEAHAVLMSQIFAKSLKLSDRAKVGGAFPSSPSTVGVKGGQEEIVSQKDGNEGWSNGRIINLLSTDTSRIDQASSFFHLLWSAPLSIIITIVLLIVNLGYSALPGLGVLFLSMILLGKAAHSLLGRRTTINKLTDSRLSLTSEMLQSIRFIKLFAWESSFLRRIENIRKDEIESVQVLQATRDAIQSIGVVFPVFASMLSFIAYALTRHQLSPAPVFASLALFNQIRFPLSIFPVALGQVIDAHASVKRIQEFLLSEEATEEFDHDYDNKHAIKIENATFRWEQARQQQTGVPSEKAETPETPATQDAFQISDLNLAIDRSELVGLIGTVSSGKSSLLAALAGDMRKTTGRVTFGASRAFCPQEAWIRNTSVRENITFGKSFDREWYNKVIQACALHPDFEMLPEGDMTEIGERGITVSGGQKQRISIARAIYFDADIILMDDPLSAVDADVGRKIMDEAICGLLANKCRVLATHSLHVLNRCDKIVWLEKGRIKAEGTYQQLMEKENDFVQLMNLTSNIEDEPGKATGSSAAADGNDISCCTTSDLDRMESKRSPMVKVDLMQDEERAIKAVAWDVYRGYLKAAGSLLVAPLVIFLLALSQAAYILTGLWLSWWTAGRFSLTMGGWLILRLQIGIYAGLGVGQTLMLFAFSVSISLFGTRASRRMFRNAMSRVLRAPISFFDTTPLGRIANRFSKDVDVMDNKLTDSLTMYLMTIGTIIATFALIIGHFYLFVAALVPLVIIYVCIASYYRSSAREVKRLAALQRSVVISRVSEAVYGTSTIRAYGMQDEIIGTVRQYIDDFDGVYFLTFVNQCWLGLRLDAIGLLMVFIIGILIVTSRFSVHPSIGGLVLSYMLSIVNICNYGVRQMAEVENDMNSAERLHYYGTALEEEVQLDDKHTEISPTWPQVGEISFDQVELRYRPGLPLVLKGLDIQVRGGERLGIVGRTGSGKTTILQALFRMAEISNGSIAIDGVDIRKISVTDLRSRLAIIPQDPTLFKGTVRSNLDPFNKHSDLELASALQRSGLADGTGNCDVRLDTLVEEEGLNFSLGQRQLMALARALVKDSKIIVCDEGTSSVDSATDQRVQRTLEGARDKTFLCVAHRLRTVIRYDRICVIDNGHVAELDSPLHLYDHGGIFKVMCDKSGIRREDILEELQIPAAV</sequence>
<dbReference type="Pfam" id="PF00664">
    <property type="entry name" value="ABC_membrane"/>
    <property type="match status" value="2"/>
</dbReference>
<dbReference type="STRING" id="708187.A0A1Q8RSL5"/>
<feature type="transmembrane region" description="Helical" evidence="9">
    <location>
        <begin position="36"/>
        <end position="56"/>
    </location>
</feature>
<dbReference type="AlphaFoldDB" id="A0A1Q8RSL5"/>
<dbReference type="CDD" id="cd18606">
    <property type="entry name" value="ABC_6TM_YOR1_D2_like"/>
    <property type="match status" value="1"/>
</dbReference>
<proteinExistence type="predicted"/>
<keyword evidence="6 9" id="KW-1133">Transmembrane helix</keyword>
<gene>
    <name evidence="12" type="ORF">CCHL11_08962</name>
</gene>
<keyword evidence="4" id="KW-0547">Nucleotide-binding</keyword>
<evidence type="ECO:0000256" key="7">
    <source>
        <dbReference type="ARBA" id="ARBA00023136"/>
    </source>
</evidence>
<feature type="domain" description="ABC transmembrane type-1" evidence="11">
    <location>
        <begin position="1"/>
        <end position="311"/>
    </location>
</feature>
<name>A0A1Q8RSL5_9PEZI</name>
<feature type="transmembrane region" description="Helical" evidence="9">
    <location>
        <begin position="703"/>
        <end position="727"/>
    </location>
</feature>
<dbReference type="SUPFAM" id="SSF90123">
    <property type="entry name" value="ABC transporter transmembrane region"/>
    <property type="match status" value="2"/>
</dbReference>
<dbReference type="FunFam" id="3.40.50.300:FF:000630">
    <property type="entry name" value="ATP-binding cassette (ABC) transporter, putative"/>
    <property type="match status" value="1"/>
</dbReference>